<gene>
    <name evidence="2" type="ORF">MSYG_1998</name>
</gene>
<accession>A0A1M8A5D1</accession>
<protein>
    <submittedName>
        <fullName evidence="2">Uncharacterized protein</fullName>
    </submittedName>
</protein>
<organism evidence="2 3">
    <name type="scientific">Malassezia sympodialis (strain ATCC 42132)</name>
    <name type="common">Atopic eczema-associated yeast</name>
    <dbReference type="NCBI Taxonomy" id="1230383"/>
    <lineage>
        <taxon>Eukaryota</taxon>
        <taxon>Fungi</taxon>
        <taxon>Dikarya</taxon>
        <taxon>Basidiomycota</taxon>
        <taxon>Ustilaginomycotina</taxon>
        <taxon>Malasseziomycetes</taxon>
        <taxon>Malasseziales</taxon>
        <taxon>Malasseziaceae</taxon>
        <taxon>Malassezia</taxon>
    </lineage>
</organism>
<dbReference type="EMBL" id="LT671823">
    <property type="protein sequence ID" value="SHO77656.1"/>
    <property type="molecule type" value="Genomic_DNA"/>
</dbReference>
<dbReference type="OrthoDB" id="3364712at2759"/>
<proteinExistence type="predicted"/>
<feature type="region of interest" description="Disordered" evidence="1">
    <location>
        <begin position="1"/>
        <end position="126"/>
    </location>
</feature>
<sequence>MVLQNKYKARASRKYKAAHGIPEKPKTGNLSKDEVEETNSVTKDSEPDPVQDEERVLHRHPLKSNTWRYEESDTDEEAEPEPDIDITGLQNKVLEMDINARMQGQVPGSESEDESDDWDDQSSRKAQLEILKNVDWDEIQREKQDSEAARALKERFQRQTQGGYSAATWRRVDGSQVSVPQKARKNRVASDATSPHVRAAERVHSAQGTKASLRFVPRPTAAQTGSSAQDIDDFLRDINASDSAKGPASSSSAKISVAPMKNDMQDFLDDVLG</sequence>
<evidence type="ECO:0000313" key="3">
    <source>
        <dbReference type="Proteomes" id="UP000186303"/>
    </source>
</evidence>
<reference evidence="3" key="1">
    <citation type="journal article" date="2017" name="Nucleic Acids Res.">
        <title>Proteogenomics produces comprehensive and highly accurate protein-coding gene annotation in a complete genome assembly of Malassezia sympodialis.</title>
        <authorList>
            <person name="Zhu Y."/>
            <person name="Engstroem P.G."/>
            <person name="Tellgren-Roth C."/>
            <person name="Baudo C.D."/>
            <person name="Kennell J.C."/>
            <person name="Sun S."/>
            <person name="Billmyre R.B."/>
            <person name="Schroeder M.S."/>
            <person name="Andersson A."/>
            <person name="Holm T."/>
            <person name="Sigurgeirsson B."/>
            <person name="Wu G."/>
            <person name="Sankaranarayanan S.R."/>
            <person name="Siddharthan R."/>
            <person name="Sanyal K."/>
            <person name="Lundeberg J."/>
            <person name="Nystedt B."/>
            <person name="Boekhout T."/>
            <person name="Dawson T.L. Jr."/>
            <person name="Heitman J."/>
            <person name="Scheynius A."/>
            <person name="Lehtioe J."/>
        </authorList>
    </citation>
    <scope>NUCLEOTIDE SEQUENCE [LARGE SCALE GENOMIC DNA]</scope>
    <source>
        <strain evidence="3">ATCC 42132</strain>
    </source>
</reference>
<feature type="compositionally biased region" description="Acidic residues" evidence="1">
    <location>
        <begin position="110"/>
        <end position="120"/>
    </location>
</feature>
<evidence type="ECO:0000256" key="1">
    <source>
        <dbReference type="SAM" id="MobiDB-lite"/>
    </source>
</evidence>
<evidence type="ECO:0000313" key="2">
    <source>
        <dbReference type="EMBL" id="SHO77656.1"/>
    </source>
</evidence>
<feature type="compositionally biased region" description="Basic and acidic residues" evidence="1">
    <location>
        <begin position="143"/>
        <end position="157"/>
    </location>
</feature>
<feature type="compositionally biased region" description="Low complexity" evidence="1">
    <location>
        <begin position="240"/>
        <end position="258"/>
    </location>
</feature>
<dbReference type="AlphaFoldDB" id="A0A1M8A5D1"/>
<keyword evidence="3" id="KW-1185">Reference proteome</keyword>
<name>A0A1M8A5D1_MALS4</name>
<feature type="compositionally biased region" description="Acidic residues" evidence="1">
    <location>
        <begin position="72"/>
        <end position="84"/>
    </location>
</feature>
<feature type="region of interest" description="Disordered" evidence="1">
    <location>
        <begin position="143"/>
        <end position="260"/>
    </location>
</feature>
<feature type="compositionally biased region" description="Basic residues" evidence="1">
    <location>
        <begin position="7"/>
        <end position="17"/>
    </location>
</feature>
<dbReference type="VEuPathDB" id="FungiDB:MSYG_1998"/>
<dbReference type="Proteomes" id="UP000186303">
    <property type="component" value="Chromosome 3"/>
</dbReference>